<keyword evidence="2 4" id="KW-0560">Oxidoreductase</keyword>
<evidence type="ECO:0000313" key="6">
    <source>
        <dbReference type="EMBL" id="SDF73815.1"/>
    </source>
</evidence>
<dbReference type="Gene3D" id="3.40.309.10">
    <property type="entry name" value="Aldehyde Dehydrogenase, Chain A, domain 2"/>
    <property type="match status" value="1"/>
</dbReference>
<dbReference type="InterPro" id="IPR016162">
    <property type="entry name" value="Ald_DH_N"/>
</dbReference>
<dbReference type="PROSITE" id="PS00687">
    <property type="entry name" value="ALDEHYDE_DEHYDR_GLU"/>
    <property type="match status" value="1"/>
</dbReference>
<dbReference type="InterPro" id="IPR016163">
    <property type="entry name" value="Ald_DH_C"/>
</dbReference>
<organism evidence="6 7">
    <name type="scientific">Limimonas halophila</name>
    <dbReference type="NCBI Taxonomy" id="1082479"/>
    <lineage>
        <taxon>Bacteria</taxon>
        <taxon>Pseudomonadati</taxon>
        <taxon>Pseudomonadota</taxon>
        <taxon>Alphaproteobacteria</taxon>
        <taxon>Rhodospirillales</taxon>
        <taxon>Rhodovibrionaceae</taxon>
        <taxon>Limimonas</taxon>
    </lineage>
</organism>
<dbReference type="Proteomes" id="UP000199415">
    <property type="component" value="Unassembled WGS sequence"/>
</dbReference>
<dbReference type="RefSeq" id="WP_090018825.1">
    <property type="nucleotide sequence ID" value="NZ_FNCE01000002.1"/>
</dbReference>
<evidence type="ECO:0000259" key="5">
    <source>
        <dbReference type="Pfam" id="PF00171"/>
    </source>
</evidence>
<evidence type="ECO:0000313" key="7">
    <source>
        <dbReference type="Proteomes" id="UP000199415"/>
    </source>
</evidence>
<dbReference type="Pfam" id="PF00171">
    <property type="entry name" value="Aldedh"/>
    <property type="match status" value="1"/>
</dbReference>
<dbReference type="InterPro" id="IPR015590">
    <property type="entry name" value="Aldehyde_DH_dom"/>
</dbReference>
<keyword evidence="7" id="KW-1185">Reference proteome</keyword>
<dbReference type="CDD" id="cd07109">
    <property type="entry name" value="ALDH_AAS00426"/>
    <property type="match status" value="1"/>
</dbReference>
<evidence type="ECO:0000256" key="1">
    <source>
        <dbReference type="ARBA" id="ARBA00009986"/>
    </source>
</evidence>
<dbReference type="STRING" id="1082479.SAMN05216241_102184"/>
<dbReference type="GO" id="GO:0016620">
    <property type="term" value="F:oxidoreductase activity, acting on the aldehyde or oxo group of donors, NAD or NADP as acceptor"/>
    <property type="evidence" value="ECO:0007669"/>
    <property type="project" value="InterPro"/>
</dbReference>
<evidence type="ECO:0000256" key="3">
    <source>
        <dbReference type="PROSITE-ProRule" id="PRU10007"/>
    </source>
</evidence>
<feature type="active site" evidence="3">
    <location>
        <position position="256"/>
    </location>
</feature>
<accession>A0A1G7NI85</accession>
<comment type="similarity">
    <text evidence="1 4">Belongs to the aldehyde dehydrogenase family.</text>
</comment>
<dbReference type="PANTHER" id="PTHR11699">
    <property type="entry name" value="ALDEHYDE DEHYDROGENASE-RELATED"/>
    <property type="match status" value="1"/>
</dbReference>
<feature type="domain" description="Aldehyde dehydrogenase" evidence="5">
    <location>
        <begin position="19"/>
        <end position="479"/>
    </location>
</feature>
<gene>
    <name evidence="6" type="ORF">SAMN05216241_102184</name>
</gene>
<reference evidence="6 7" key="1">
    <citation type="submission" date="2016-10" db="EMBL/GenBank/DDBJ databases">
        <authorList>
            <person name="de Groot N.N."/>
        </authorList>
    </citation>
    <scope>NUCLEOTIDE SEQUENCE [LARGE SCALE GENOMIC DNA]</scope>
    <source>
        <strain evidence="6 7">DSM 25584</strain>
    </source>
</reference>
<evidence type="ECO:0000256" key="2">
    <source>
        <dbReference type="ARBA" id="ARBA00023002"/>
    </source>
</evidence>
<dbReference type="EMBL" id="FNCE01000002">
    <property type="protein sequence ID" value="SDF73815.1"/>
    <property type="molecule type" value="Genomic_DNA"/>
</dbReference>
<dbReference type="SUPFAM" id="SSF53720">
    <property type="entry name" value="ALDH-like"/>
    <property type="match status" value="1"/>
</dbReference>
<dbReference type="InterPro" id="IPR029510">
    <property type="entry name" value="Ald_DH_CS_GLU"/>
</dbReference>
<dbReference type="OrthoDB" id="9772584at2"/>
<dbReference type="FunFam" id="3.40.605.10:FF:000007">
    <property type="entry name" value="NAD/NADP-dependent betaine aldehyde dehydrogenase"/>
    <property type="match status" value="1"/>
</dbReference>
<dbReference type="AlphaFoldDB" id="A0A1G7NI85"/>
<proteinExistence type="inferred from homology"/>
<protein>
    <submittedName>
        <fullName evidence="6">Aldehyde dehydrogenase (NAD+)/betaine-aldehyde dehydrogenase</fullName>
    </submittedName>
</protein>
<name>A0A1G7NI85_9PROT</name>
<sequence length="486" mass="51815">MTADAELKPVWQNHIAGEWRDGPDGARIPVENPATGERLADIARATPEVVDQAVQAARACTDSRVLQDMHPAERARVVTDIGRVLRRRREEIARVVCLDSGKSLSLARGEVDGAARYFEYYGGLADKIEGRYIPLGNGYVDYTIPVPYGVSAHIVPWNFPLEMAARSLAPALAAGNACVIKSPEQDPLAVTFIAEACAELGVPTGAVNIVCGYGEDAGAALSAHPDVNQIVFTGSVETGQAIMRAAADTVVPTVMELGGKSAGIVFPDADLDNLTTSTSWGITMNSGQVCNAMSRLLVPRQIRDEVIDRIKAMSEGLSIGPGIEDNGVTPLISGEHLAEVEGHCLSAAQQGAREVTGGRRLADRAGHFMPPTVYADVDPEMRIAQEEVFGPVLSVMTYNEPDEAIRIANGTKYGLAAGVFTGDLDRATWAAERLVAGQVYVNDWYVGGVETPFGGMGKSGFGREKGQEALANYYQSKNVGMRRLAS</sequence>
<dbReference type="Gene3D" id="3.40.605.10">
    <property type="entry name" value="Aldehyde Dehydrogenase, Chain A, domain 1"/>
    <property type="match status" value="1"/>
</dbReference>
<evidence type="ECO:0000256" key="4">
    <source>
        <dbReference type="RuleBase" id="RU003345"/>
    </source>
</evidence>
<dbReference type="InterPro" id="IPR016161">
    <property type="entry name" value="Ald_DH/histidinol_DH"/>
</dbReference>